<sequence>MAEPGRGFRPEEWSPTLVLRFCSYITPPPLQLHGYHGDRSPKHWWMDFTAYQVVSVHPHRSDSSYIASTLQFPAEETILLLIWMNACTHCDTDNE</sequence>
<proteinExistence type="predicted"/>
<dbReference type="EMBL" id="JAHUTI010036307">
    <property type="protein sequence ID" value="MED6243828.1"/>
    <property type="molecule type" value="Genomic_DNA"/>
</dbReference>
<protein>
    <submittedName>
        <fullName evidence="1">Uncharacterized protein</fullName>
    </submittedName>
</protein>
<name>A0ABU7B0D0_9TELE</name>
<evidence type="ECO:0000313" key="2">
    <source>
        <dbReference type="Proteomes" id="UP001345963"/>
    </source>
</evidence>
<evidence type="ECO:0000313" key="1">
    <source>
        <dbReference type="EMBL" id="MED6243828.1"/>
    </source>
</evidence>
<dbReference type="Proteomes" id="UP001345963">
    <property type="component" value="Unassembled WGS sequence"/>
</dbReference>
<organism evidence="1 2">
    <name type="scientific">Ataeniobius toweri</name>
    <dbReference type="NCBI Taxonomy" id="208326"/>
    <lineage>
        <taxon>Eukaryota</taxon>
        <taxon>Metazoa</taxon>
        <taxon>Chordata</taxon>
        <taxon>Craniata</taxon>
        <taxon>Vertebrata</taxon>
        <taxon>Euteleostomi</taxon>
        <taxon>Actinopterygii</taxon>
        <taxon>Neopterygii</taxon>
        <taxon>Teleostei</taxon>
        <taxon>Neoteleostei</taxon>
        <taxon>Acanthomorphata</taxon>
        <taxon>Ovalentaria</taxon>
        <taxon>Atherinomorphae</taxon>
        <taxon>Cyprinodontiformes</taxon>
        <taxon>Goodeidae</taxon>
        <taxon>Ataeniobius</taxon>
    </lineage>
</organism>
<accession>A0ABU7B0D0</accession>
<comment type="caution">
    <text evidence="1">The sequence shown here is derived from an EMBL/GenBank/DDBJ whole genome shotgun (WGS) entry which is preliminary data.</text>
</comment>
<gene>
    <name evidence="1" type="ORF">ATANTOWER_027690</name>
</gene>
<reference evidence="1 2" key="1">
    <citation type="submission" date="2021-07" db="EMBL/GenBank/DDBJ databases">
        <authorList>
            <person name="Palmer J.M."/>
        </authorList>
    </citation>
    <scope>NUCLEOTIDE SEQUENCE [LARGE SCALE GENOMIC DNA]</scope>
    <source>
        <strain evidence="1 2">AT_MEX2019</strain>
        <tissue evidence="1">Muscle</tissue>
    </source>
</reference>
<keyword evidence="2" id="KW-1185">Reference proteome</keyword>